<feature type="region of interest" description="Disordered" evidence="1">
    <location>
        <begin position="282"/>
        <end position="334"/>
    </location>
</feature>
<feature type="compositionally biased region" description="Polar residues" evidence="1">
    <location>
        <begin position="320"/>
        <end position="329"/>
    </location>
</feature>
<evidence type="ECO:0000256" key="1">
    <source>
        <dbReference type="SAM" id="MobiDB-lite"/>
    </source>
</evidence>
<feature type="region of interest" description="Disordered" evidence="1">
    <location>
        <begin position="165"/>
        <end position="222"/>
    </location>
</feature>
<protein>
    <submittedName>
        <fullName evidence="2">Uncharacterized protein</fullName>
    </submittedName>
</protein>
<evidence type="ECO:0000313" key="2">
    <source>
        <dbReference type="EnsemblPlants" id="AUR62020375-RA:cds"/>
    </source>
</evidence>
<dbReference type="AlphaFoldDB" id="A0A803LY24"/>
<dbReference type="PANTHER" id="PTHR47481:SF42">
    <property type="entry name" value="RHO GTPASE-ACTIVATING PROTEIN GACK-LIKE"/>
    <property type="match status" value="1"/>
</dbReference>
<proteinExistence type="predicted"/>
<name>A0A803LY24_CHEQI</name>
<keyword evidence="3" id="KW-1185">Reference proteome</keyword>
<feature type="region of interest" description="Disordered" evidence="1">
    <location>
        <begin position="112"/>
        <end position="138"/>
    </location>
</feature>
<evidence type="ECO:0000313" key="3">
    <source>
        <dbReference type="Proteomes" id="UP000596660"/>
    </source>
</evidence>
<reference evidence="2" key="2">
    <citation type="submission" date="2021-03" db="UniProtKB">
        <authorList>
            <consortium name="EnsemblPlants"/>
        </authorList>
    </citation>
    <scope>IDENTIFICATION</scope>
</reference>
<dbReference type="PANTHER" id="PTHR47481">
    <property type="match status" value="1"/>
</dbReference>
<reference evidence="2" key="1">
    <citation type="journal article" date="2017" name="Nature">
        <title>The genome of Chenopodium quinoa.</title>
        <authorList>
            <person name="Jarvis D.E."/>
            <person name="Ho Y.S."/>
            <person name="Lightfoot D.J."/>
            <person name="Schmoeckel S.M."/>
            <person name="Li B."/>
            <person name="Borm T.J.A."/>
            <person name="Ohyanagi H."/>
            <person name="Mineta K."/>
            <person name="Michell C.T."/>
            <person name="Saber N."/>
            <person name="Kharbatia N.M."/>
            <person name="Rupper R.R."/>
            <person name="Sharp A.R."/>
            <person name="Dally N."/>
            <person name="Boughton B.A."/>
            <person name="Woo Y.H."/>
            <person name="Gao G."/>
            <person name="Schijlen E.G.W.M."/>
            <person name="Guo X."/>
            <person name="Momin A.A."/>
            <person name="Negrao S."/>
            <person name="Al-Babili S."/>
            <person name="Gehring C."/>
            <person name="Roessner U."/>
            <person name="Jung C."/>
            <person name="Murphy K."/>
            <person name="Arold S.T."/>
            <person name="Gojobori T."/>
            <person name="van der Linden C.G."/>
            <person name="van Loo E.N."/>
            <person name="Jellen E.N."/>
            <person name="Maughan P.J."/>
            <person name="Tester M."/>
        </authorList>
    </citation>
    <scope>NUCLEOTIDE SEQUENCE [LARGE SCALE GENOMIC DNA]</scope>
    <source>
        <strain evidence="2">cv. PI 614886</strain>
    </source>
</reference>
<dbReference type="Gramene" id="AUR62020375-RA">
    <property type="protein sequence ID" value="AUR62020375-RA:cds"/>
    <property type="gene ID" value="AUR62020375"/>
</dbReference>
<dbReference type="EnsemblPlants" id="AUR62020375-RA">
    <property type="protein sequence ID" value="AUR62020375-RA:cds"/>
    <property type="gene ID" value="AUR62020375"/>
</dbReference>
<organism evidence="2 3">
    <name type="scientific">Chenopodium quinoa</name>
    <name type="common">Quinoa</name>
    <dbReference type="NCBI Taxonomy" id="63459"/>
    <lineage>
        <taxon>Eukaryota</taxon>
        <taxon>Viridiplantae</taxon>
        <taxon>Streptophyta</taxon>
        <taxon>Embryophyta</taxon>
        <taxon>Tracheophyta</taxon>
        <taxon>Spermatophyta</taxon>
        <taxon>Magnoliopsida</taxon>
        <taxon>eudicotyledons</taxon>
        <taxon>Gunneridae</taxon>
        <taxon>Pentapetalae</taxon>
        <taxon>Caryophyllales</taxon>
        <taxon>Chenopodiaceae</taxon>
        <taxon>Chenopodioideae</taxon>
        <taxon>Atripliceae</taxon>
        <taxon>Chenopodium</taxon>
    </lineage>
</organism>
<accession>A0A803LY24</accession>
<feature type="compositionally biased region" description="Basic residues" evidence="1">
    <location>
        <begin position="125"/>
        <end position="137"/>
    </location>
</feature>
<dbReference type="Proteomes" id="UP000596660">
    <property type="component" value="Unplaced"/>
</dbReference>
<feature type="compositionally biased region" description="Polar residues" evidence="1">
    <location>
        <begin position="206"/>
        <end position="222"/>
    </location>
</feature>
<sequence>MAEQKIHLATLVTNIKTCISIVLDYDGTQYNTWSTLFQLHCRTNLVIDHIIPPVVNEKEKAPETSDKALRQRLDDIVRQWIYNTISNDLLNSIIDPDDKAIDAWKPGQRVFDSSRGNSQLARGGWKPKSKGGKKGRRWVWWSEQPGAVAADLGATALGSAGVDHLLPSPLQRAPTTPGASPANAGAGRVVHTASPAPQPGMPGIATQHTPQPGCSTSPTAATQLQSNLPSFPQQQHFPRCSPPVLDSSLTAQQRGLRPPPATPARLQVGGGVDDLAYNEAEQSLSPTPHHSPHPSLPQPHPMTTHSKHGIVKPNPKYSDQAHQNSTSISPIPKNSVHALRDHNWKFAKQEEYDALIDNGT</sequence>